<dbReference type="SUPFAM" id="SSF48452">
    <property type="entry name" value="TPR-like"/>
    <property type="match status" value="1"/>
</dbReference>
<keyword evidence="1" id="KW-0802">TPR repeat</keyword>
<proteinExistence type="predicted"/>
<comment type="caution">
    <text evidence="2">The sequence shown here is derived from an EMBL/GenBank/DDBJ whole genome shotgun (WGS) entry which is preliminary data.</text>
</comment>
<dbReference type="SMART" id="SM00028">
    <property type="entry name" value="TPR"/>
    <property type="match status" value="2"/>
</dbReference>
<sequence>MPNLLAQQAVQAALHGQWEEAKKINEEILQREEKDQEALCRLARACLELGKPKKSLSFYKKALTLDPYNTVAQKAVDRLRKLKESGVSHTTNHNSSTKGGLQPAVAFLEEPGKTKTATLIHLGAEALLTSLNIGDPIKLLPHAHRVSVETESGDFIGRLPDDLSARIIKFAKAGNEYEAFVRSVTSTQVRIFIRESKRGDNVQDIPSFPQTEKTNYVSFTPPDLVHDERPAMETLEEELVE</sequence>
<dbReference type="InterPro" id="IPR011990">
    <property type="entry name" value="TPR-like_helical_dom_sf"/>
</dbReference>
<protein>
    <submittedName>
        <fullName evidence="2">Uncharacterized protein</fullName>
    </submittedName>
</protein>
<feature type="repeat" description="TPR" evidence="1">
    <location>
        <begin position="36"/>
        <end position="69"/>
    </location>
</feature>
<dbReference type="InterPro" id="IPR019734">
    <property type="entry name" value="TPR_rpt"/>
</dbReference>
<dbReference type="Pfam" id="PF00515">
    <property type="entry name" value="TPR_1"/>
    <property type="match status" value="1"/>
</dbReference>
<evidence type="ECO:0000313" key="2">
    <source>
        <dbReference type="EMBL" id="KKU80843.1"/>
    </source>
</evidence>
<dbReference type="AlphaFoldDB" id="A0A0G1VRM6"/>
<dbReference type="EMBL" id="LCOQ01000008">
    <property type="protein sequence ID" value="KKU80843.1"/>
    <property type="molecule type" value="Genomic_DNA"/>
</dbReference>
<dbReference type="PROSITE" id="PS50005">
    <property type="entry name" value="TPR"/>
    <property type="match status" value="1"/>
</dbReference>
<evidence type="ECO:0000313" key="3">
    <source>
        <dbReference type="Proteomes" id="UP000034212"/>
    </source>
</evidence>
<reference evidence="2 3" key="1">
    <citation type="journal article" date="2015" name="Nature">
        <title>rRNA introns, odd ribosomes, and small enigmatic genomes across a large radiation of phyla.</title>
        <authorList>
            <person name="Brown C.T."/>
            <person name="Hug L.A."/>
            <person name="Thomas B.C."/>
            <person name="Sharon I."/>
            <person name="Castelle C.J."/>
            <person name="Singh A."/>
            <person name="Wilkins M.J."/>
            <person name="Williams K.H."/>
            <person name="Banfield J.F."/>
        </authorList>
    </citation>
    <scope>NUCLEOTIDE SEQUENCE [LARGE SCALE GENOMIC DNA]</scope>
</reference>
<name>A0A0G1VRM6_9BACT</name>
<dbReference type="Gene3D" id="1.25.40.10">
    <property type="entry name" value="Tetratricopeptide repeat domain"/>
    <property type="match status" value="1"/>
</dbReference>
<gene>
    <name evidence="2" type="ORF">UY08_C0008G0010</name>
</gene>
<dbReference type="Proteomes" id="UP000034212">
    <property type="component" value="Unassembled WGS sequence"/>
</dbReference>
<evidence type="ECO:0000256" key="1">
    <source>
        <dbReference type="PROSITE-ProRule" id="PRU00339"/>
    </source>
</evidence>
<accession>A0A0G1VRM6</accession>
<organism evidence="2 3">
    <name type="scientific">Candidatus Gottesmanbacteria bacterium GW2011_GWA1_47_8</name>
    <dbReference type="NCBI Taxonomy" id="1618438"/>
    <lineage>
        <taxon>Bacteria</taxon>
        <taxon>Candidatus Gottesmaniibacteriota</taxon>
    </lineage>
</organism>